<keyword evidence="4" id="KW-1185">Reference proteome</keyword>
<comment type="caution">
    <text evidence="3">The sequence shown here is derived from an EMBL/GenBank/DDBJ whole genome shotgun (WGS) entry which is preliminary data.</text>
</comment>
<dbReference type="NCBIfam" id="NF033807">
    <property type="entry name" value="CopL_fam"/>
    <property type="match status" value="1"/>
</dbReference>
<evidence type="ECO:0000256" key="2">
    <source>
        <dbReference type="SAM" id="SignalP"/>
    </source>
</evidence>
<dbReference type="RefSeq" id="WP_191771819.1">
    <property type="nucleotide sequence ID" value="NZ_JACSQS010000023.1"/>
</dbReference>
<dbReference type="EMBL" id="JACSQS010000023">
    <property type="protein sequence ID" value="MBD7955791.1"/>
    <property type="molecule type" value="Genomic_DNA"/>
</dbReference>
<dbReference type="AlphaFoldDB" id="A0A8X8FXV8"/>
<feature type="signal peptide" evidence="2">
    <location>
        <begin position="1"/>
        <end position="26"/>
    </location>
</feature>
<proteinExistence type="predicted"/>
<feature type="region of interest" description="Disordered" evidence="1">
    <location>
        <begin position="30"/>
        <end position="65"/>
    </location>
</feature>
<accession>A0A8X8FXV8</accession>
<dbReference type="Proteomes" id="UP000636938">
    <property type="component" value="Unassembled WGS sequence"/>
</dbReference>
<dbReference type="InterPro" id="IPR048034">
    <property type="entry name" value="CopL-like"/>
</dbReference>
<feature type="chain" id="PRO_5036493662" evidence="2">
    <location>
        <begin position="27"/>
        <end position="127"/>
    </location>
</feature>
<organism evidence="3 4">
    <name type="scientific">Stenotrophomonas lacuserhaii</name>
    <dbReference type="NCBI Taxonomy" id="2760084"/>
    <lineage>
        <taxon>Bacteria</taxon>
        <taxon>Pseudomonadati</taxon>
        <taxon>Pseudomonadota</taxon>
        <taxon>Gammaproteobacteria</taxon>
        <taxon>Lysobacterales</taxon>
        <taxon>Lysobacteraceae</taxon>
        <taxon>Stenotrophomonas</taxon>
    </lineage>
</organism>
<protein>
    <submittedName>
        <fullName evidence="3">CopL family metal-binding regulatory protein</fullName>
    </submittedName>
</protein>
<reference evidence="3 4" key="1">
    <citation type="submission" date="2020-08" db="EMBL/GenBank/DDBJ databases">
        <title>A Genomic Blueprint of the Chicken Gut Microbiome.</title>
        <authorList>
            <person name="Gilroy R."/>
            <person name="Ravi A."/>
            <person name="Getino M."/>
            <person name="Pursley I."/>
            <person name="Horton D.L."/>
            <person name="Alikhan N.-F."/>
            <person name="Baker D."/>
            <person name="Gharbi K."/>
            <person name="Hall N."/>
            <person name="Watson M."/>
            <person name="Adriaenssens E.M."/>
            <person name="Foster-Nyarko E."/>
            <person name="Jarju S."/>
            <person name="Secka A."/>
            <person name="Antonio M."/>
            <person name="Oren A."/>
            <person name="Chaudhuri R."/>
            <person name="La Ragione R.M."/>
            <person name="Hildebrand F."/>
            <person name="Pallen M.J."/>
        </authorList>
    </citation>
    <scope>NUCLEOTIDE SEQUENCE [LARGE SCALE GENOMIC DNA]</scope>
    <source>
        <strain evidence="3 4">Sa5BUN4</strain>
    </source>
</reference>
<gene>
    <name evidence="3" type="ORF">H9654_16490</name>
</gene>
<name>A0A8X8FXV8_9GAMM</name>
<feature type="compositionally biased region" description="Low complexity" evidence="1">
    <location>
        <begin position="34"/>
        <end position="53"/>
    </location>
</feature>
<evidence type="ECO:0000313" key="4">
    <source>
        <dbReference type="Proteomes" id="UP000636938"/>
    </source>
</evidence>
<sequence>MSVASLLLRVVLMISLLLNGLNAAMAGEHRMDAPETAPAAAPPCHGHAPAPAGMQPPHASDHQTLAAPDDAHCKLKECVRTCAQQPALAAEGLALLAADYAGTRPPQQHAPGRPTPALPPIQRPPIG</sequence>
<evidence type="ECO:0000256" key="1">
    <source>
        <dbReference type="SAM" id="MobiDB-lite"/>
    </source>
</evidence>
<keyword evidence="2" id="KW-0732">Signal</keyword>
<feature type="region of interest" description="Disordered" evidence="1">
    <location>
        <begin position="100"/>
        <end position="127"/>
    </location>
</feature>
<feature type="compositionally biased region" description="Pro residues" evidence="1">
    <location>
        <begin position="113"/>
        <end position="127"/>
    </location>
</feature>
<evidence type="ECO:0000313" key="3">
    <source>
        <dbReference type="EMBL" id="MBD7955791.1"/>
    </source>
</evidence>